<name>A0ABP9SEM0_9GAMM</name>
<evidence type="ECO:0000256" key="11">
    <source>
        <dbReference type="ARBA" id="ARBA00047715"/>
    </source>
</evidence>
<dbReference type="Proteomes" id="UP001501600">
    <property type="component" value="Unassembled WGS sequence"/>
</dbReference>
<dbReference type="InterPro" id="IPR004839">
    <property type="entry name" value="Aminotransferase_I/II_large"/>
</dbReference>
<comment type="similarity">
    <text evidence="3">Belongs to the class-II pyridoxal-phosphate-dependent aminotransferase family. BioF subfamily.</text>
</comment>
<evidence type="ECO:0000256" key="9">
    <source>
        <dbReference type="ARBA" id="ARBA00032610"/>
    </source>
</evidence>
<dbReference type="EMBL" id="BAABLF010000030">
    <property type="protein sequence ID" value="GAA5194952.1"/>
    <property type="molecule type" value="Genomic_DNA"/>
</dbReference>
<evidence type="ECO:0000256" key="6">
    <source>
        <dbReference type="ARBA" id="ARBA00022679"/>
    </source>
</evidence>
<proteinExistence type="inferred from homology"/>
<comment type="cofactor">
    <cofactor evidence="1 12">
        <name>pyridoxal 5'-phosphate</name>
        <dbReference type="ChEBI" id="CHEBI:597326"/>
    </cofactor>
</comment>
<evidence type="ECO:0000313" key="15">
    <source>
        <dbReference type="Proteomes" id="UP001501600"/>
    </source>
</evidence>
<keyword evidence="7" id="KW-0093">Biotin biosynthesis</keyword>
<keyword evidence="6" id="KW-0808">Transferase</keyword>
<dbReference type="Gene3D" id="3.90.1150.10">
    <property type="entry name" value="Aspartate Aminotransferase, domain 1"/>
    <property type="match status" value="1"/>
</dbReference>
<keyword evidence="15" id="KW-1185">Reference proteome</keyword>
<dbReference type="InterPro" id="IPR015424">
    <property type="entry name" value="PyrdxlP-dep_Trfase"/>
</dbReference>
<evidence type="ECO:0000256" key="2">
    <source>
        <dbReference type="ARBA" id="ARBA00004746"/>
    </source>
</evidence>
<dbReference type="PANTHER" id="PTHR13693">
    <property type="entry name" value="CLASS II AMINOTRANSFERASE/8-AMINO-7-OXONONANOATE SYNTHASE"/>
    <property type="match status" value="1"/>
</dbReference>
<comment type="caution">
    <text evidence="14">The sequence shown here is derived from an EMBL/GenBank/DDBJ whole genome shotgun (WGS) entry which is preliminary data.</text>
</comment>
<gene>
    <name evidence="14" type="primary">bioF</name>
    <name evidence="14" type="ORF">GCM10025772_29110</name>
</gene>
<comment type="pathway">
    <text evidence="2">Cofactor biosynthesis; biotin biosynthesis.</text>
</comment>
<dbReference type="EC" id="2.3.1.47" evidence="5"/>
<dbReference type="SUPFAM" id="SSF53383">
    <property type="entry name" value="PLP-dependent transferases"/>
    <property type="match status" value="1"/>
</dbReference>
<accession>A0ABP9SEM0</accession>
<evidence type="ECO:0000256" key="7">
    <source>
        <dbReference type="ARBA" id="ARBA00022756"/>
    </source>
</evidence>
<comment type="subunit">
    <text evidence="4">Homodimer.</text>
</comment>
<evidence type="ECO:0000256" key="4">
    <source>
        <dbReference type="ARBA" id="ARBA00011738"/>
    </source>
</evidence>
<dbReference type="PROSITE" id="PS00599">
    <property type="entry name" value="AA_TRANSFER_CLASS_2"/>
    <property type="match status" value="1"/>
</dbReference>
<keyword evidence="8 12" id="KW-0663">Pyridoxal phosphate</keyword>
<evidence type="ECO:0000256" key="10">
    <source>
        <dbReference type="ARBA" id="ARBA00033381"/>
    </source>
</evidence>
<evidence type="ECO:0000256" key="12">
    <source>
        <dbReference type="RuleBase" id="RU003693"/>
    </source>
</evidence>
<sequence>MTPLSEPWQSRAEGVIQERQAQDLLRRRRCVEFTSPRTLICDGRTYLQFASNDYLGLAFDDGELTSLSPERTESARRRGAGGSALICGYQPAHQRLEQALCEATGFEAALLFSSGFAANAAPFALCRAGDRILADKLVHASVVDGAQASEASLRRFPHNDMATLTRWLEASDSPTMVVSESVFSMDGDQAPMADLVALCRRHGALSWLDDAHGFGVIGKHGLGASELARPDLLTITFGKALGASGAALLGSRGLIEAILQSARHYIFSTAMPVDLADHLVFQLKRAAQPGPRQHLADLIAHFRRGARAQGWSLLDSETPIQPLVLGGSDAALALSAALEAEGIWCPAIRPPTVPRGQARLRIVFNAGHRAEDVDRLLTALAVLGSKP</sequence>
<dbReference type="Pfam" id="PF00155">
    <property type="entry name" value="Aminotran_1_2"/>
    <property type="match status" value="1"/>
</dbReference>
<evidence type="ECO:0000313" key="14">
    <source>
        <dbReference type="EMBL" id="GAA5194952.1"/>
    </source>
</evidence>
<evidence type="ECO:0000256" key="1">
    <source>
        <dbReference type="ARBA" id="ARBA00001933"/>
    </source>
</evidence>
<protein>
    <recommendedName>
        <fullName evidence="5">8-amino-7-oxononanoate synthase</fullName>
        <ecNumber evidence="5">2.3.1.47</ecNumber>
    </recommendedName>
    <alternativeName>
        <fullName evidence="9">7-keto-8-amino-pelargonic acid synthase</fullName>
    </alternativeName>
    <alternativeName>
        <fullName evidence="10">8-amino-7-ketopelargonate synthase</fullName>
    </alternativeName>
</protein>
<dbReference type="InterPro" id="IPR015421">
    <property type="entry name" value="PyrdxlP-dep_Trfase_major"/>
</dbReference>
<dbReference type="PANTHER" id="PTHR13693:SF100">
    <property type="entry name" value="8-AMINO-7-OXONONANOATE SYNTHASE"/>
    <property type="match status" value="1"/>
</dbReference>
<dbReference type="InterPro" id="IPR015422">
    <property type="entry name" value="PyrdxlP-dep_Trfase_small"/>
</dbReference>
<dbReference type="RefSeq" id="WP_345317903.1">
    <property type="nucleotide sequence ID" value="NZ_BAABLF010000030.1"/>
</dbReference>
<evidence type="ECO:0000256" key="3">
    <source>
        <dbReference type="ARBA" id="ARBA00010008"/>
    </source>
</evidence>
<comment type="catalytic activity">
    <reaction evidence="11">
        <text>6-carboxyhexanoyl-[ACP] + L-alanine + H(+) = (8S)-8-amino-7-oxononanoate + holo-[ACP] + CO2</text>
        <dbReference type="Rhea" id="RHEA:42288"/>
        <dbReference type="Rhea" id="RHEA-COMP:9685"/>
        <dbReference type="Rhea" id="RHEA-COMP:9955"/>
        <dbReference type="ChEBI" id="CHEBI:15378"/>
        <dbReference type="ChEBI" id="CHEBI:16526"/>
        <dbReference type="ChEBI" id="CHEBI:57972"/>
        <dbReference type="ChEBI" id="CHEBI:64479"/>
        <dbReference type="ChEBI" id="CHEBI:78846"/>
        <dbReference type="ChEBI" id="CHEBI:149468"/>
        <dbReference type="EC" id="2.3.1.47"/>
    </reaction>
</comment>
<feature type="domain" description="Aminotransferase class I/classII large" evidence="13">
    <location>
        <begin position="46"/>
        <end position="380"/>
    </location>
</feature>
<dbReference type="InterPro" id="IPR001917">
    <property type="entry name" value="Aminotrans_II_pyridoxalP_BS"/>
</dbReference>
<evidence type="ECO:0000256" key="8">
    <source>
        <dbReference type="ARBA" id="ARBA00022898"/>
    </source>
</evidence>
<evidence type="ECO:0000256" key="5">
    <source>
        <dbReference type="ARBA" id="ARBA00013187"/>
    </source>
</evidence>
<organism evidence="14 15">
    <name type="scientific">Ferrimonas gelatinilytica</name>
    <dbReference type="NCBI Taxonomy" id="1255257"/>
    <lineage>
        <taxon>Bacteria</taxon>
        <taxon>Pseudomonadati</taxon>
        <taxon>Pseudomonadota</taxon>
        <taxon>Gammaproteobacteria</taxon>
        <taxon>Alteromonadales</taxon>
        <taxon>Ferrimonadaceae</taxon>
        <taxon>Ferrimonas</taxon>
    </lineage>
</organism>
<evidence type="ECO:0000259" key="13">
    <source>
        <dbReference type="Pfam" id="PF00155"/>
    </source>
</evidence>
<reference evidence="15" key="1">
    <citation type="journal article" date="2019" name="Int. J. Syst. Evol. Microbiol.">
        <title>The Global Catalogue of Microorganisms (GCM) 10K type strain sequencing project: providing services to taxonomists for standard genome sequencing and annotation.</title>
        <authorList>
            <consortium name="The Broad Institute Genomics Platform"/>
            <consortium name="The Broad Institute Genome Sequencing Center for Infectious Disease"/>
            <person name="Wu L."/>
            <person name="Ma J."/>
        </authorList>
    </citation>
    <scope>NUCLEOTIDE SEQUENCE [LARGE SCALE GENOMIC DNA]</scope>
    <source>
        <strain evidence="15">JCM 18720</strain>
    </source>
</reference>
<dbReference type="Gene3D" id="3.40.640.10">
    <property type="entry name" value="Type I PLP-dependent aspartate aminotransferase-like (Major domain)"/>
    <property type="match status" value="1"/>
</dbReference>
<dbReference type="InterPro" id="IPR050087">
    <property type="entry name" value="AON_synthase_class-II"/>
</dbReference>